<reference evidence="2" key="1">
    <citation type="submission" date="2023-03" db="EMBL/GenBank/DDBJ databases">
        <title>Andean soil-derived lignocellulolytic bacterial consortium as a source of novel taxa and putative plastic-active enzymes.</title>
        <authorList>
            <person name="Diaz-Garcia L."/>
            <person name="Chuvochina M."/>
            <person name="Feuerriegel G."/>
            <person name="Bunk B."/>
            <person name="Sproer C."/>
            <person name="Streit W.R."/>
            <person name="Rodriguez L.M."/>
            <person name="Overmann J."/>
            <person name="Jimenez D.J."/>
        </authorList>
    </citation>
    <scope>NUCLEOTIDE SEQUENCE</scope>
    <source>
        <strain evidence="2">MAG 26</strain>
    </source>
</reference>
<proteinExistence type="predicted"/>
<protein>
    <submittedName>
        <fullName evidence="2">Uncharacterized protein</fullName>
    </submittedName>
</protein>
<accession>A0AAJ5XBQ5</accession>
<organism evidence="2 3">
    <name type="scientific">Candidatus Andeanibacterium colombiense</name>
    <dbReference type="NCBI Taxonomy" id="3121345"/>
    <lineage>
        <taxon>Bacteria</taxon>
        <taxon>Pseudomonadati</taxon>
        <taxon>Pseudomonadota</taxon>
        <taxon>Alphaproteobacteria</taxon>
        <taxon>Sphingomonadales</taxon>
        <taxon>Sphingomonadaceae</taxon>
        <taxon>Candidatus Andeanibacterium</taxon>
    </lineage>
</organism>
<dbReference type="AlphaFoldDB" id="A0AAJ5XBQ5"/>
<sequence length="83" mass="8998">MTRFDAEQSFDHGTEQRLERLEESVWQGIAARDRQTRRLTMACGALAFVAIFAGSYGAGSLQGGRALQHMSMAGELSEGGDFG</sequence>
<dbReference type="Proteomes" id="UP001218362">
    <property type="component" value="Chromosome"/>
</dbReference>
<dbReference type="EMBL" id="CP119316">
    <property type="protein sequence ID" value="WEK47884.1"/>
    <property type="molecule type" value="Genomic_DNA"/>
</dbReference>
<feature type="transmembrane region" description="Helical" evidence="1">
    <location>
        <begin position="39"/>
        <end position="58"/>
    </location>
</feature>
<keyword evidence="1" id="KW-0472">Membrane</keyword>
<evidence type="ECO:0000256" key="1">
    <source>
        <dbReference type="SAM" id="Phobius"/>
    </source>
</evidence>
<keyword evidence="1" id="KW-0812">Transmembrane</keyword>
<name>A0AAJ5XBQ5_9SPHN</name>
<gene>
    <name evidence="2" type="ORF">P0Y56_06205</name>
</gene>
<keyword evidence="1" id="KW-1133">Transmembrane helix</keyword>
<dbReference type="KEGG" id="acob:P0Y56_06205"/>
<evidence type="ECO:0000313" key="3">
    <source>
        <dbReference type="Proteomes" id="UP001218362"/>
    </source>
</evidence>
<evidence type="ECO:0000313" key="2">
    <source>
        <dbReference type="EMBL" id="WEK47884.1"/>
    </source>
</evidence>